<dbReference type="RefSeq" id="WP_065543196.1">
    <property type="nucleotide sequence ID" value="NZ_CP015405.2"/>
</dbReference>
<comment type="similarity">
    <text evidence="7">Belongs to the binding-protein-dependent transport system permease family.</text>
</comment>
<dbReference type="Pfam" id="PF00528">
    <property type="entry name" value="BPD_transp_1"/>
    <property type="match status" value="1"/>
</dbReference>
<evidence type="ECO:0000256" key="1">
    <source>
        <dbReference type="ARBA" id="ARBA00004651"/>
    </source>
</evidence>
<dbReference type="AlphaFoldDB" id="A0A1C7IDQ5"/>
<feature type="transmembrane region" description="Helical" evidence="7">
    <location>
        <begin position="65"/>
        <end position="88"/>
    </location>
</feature>
<evidence type="ECO:0000259" key="8">
    <source>
        <dbReference type="PROSITE" id="PS50928"/>
    </source>
</evidence>
<feature type="transmembrane region" description="Helical" evidence="7">
    <location>
        <begin position="133"/>
        <end position="152"/>
    </location>
</feature>
<keyword evidence="10" id="KW-1185">Reference proteome</keyword>
<feature type="transmembrane region" description="Helical" evidence="7">
    <location>
        <begin position="12"/>
        <end position="33"/>
    </location>
</feature>
<dbReference type="InterPro" id="IPR035906">
    <property type="entry name" value="MetI-like_sf"/>
</dbReference>
<dbReference type="InterPro" id="IPR000515">
    <property type="entry name" value="MetI-like"/>
</dbReference>
<feature type="transmembrane region" description="Helical" evidence="7">
    <location>
        <begin position="185"/>
        <end position="211"/>
    </location>
</feature>
<organism evidence="9 10">
    <name type="scientific">Blautia pseudococcoides</name>
    <dbReference type="NCBI Taxonomy" id="1796616"/>
    <lineage>
        <taxon>Bacteria</taxon>
        <taxon>Bacillati</taxon>
        <taxon>Bacillota</taxon>
        <taxon>Clostridia</taxon>
        <taxon>Lachnospirales</taxon>
        <taxon>Lachnospiraceae</taxon>
        <taxon>Blautia</taxon>
    </lineage>
</organism>
<dbReference type="CDD" id="cd06261">
    <property type="entry name" value="TM_PBP2"/>
    <property type="match status" value="1"/>
</dbReference>
<evidence type="ECO:0000256" key="3">
    <source>
        <dbReference type="ARBA" id="ARBA00022475"/>
    </source>
</evidence>
<accession>A0A1C7IDQ5</accession>
<evidence type="ECO:0000256" key="6">
    <source>
        <dbReference type="ARBA" id="ARBA00023136"/>
    </source>
</evidence>
<dbReference type="InterPro" id="IPR050901">
    <property type="entry name" value="BP-dep_ABC_trans_perm"/>
</dbReference>
<keyword evidence="5 7" id="KW-1133">Transmembrane helix</keyword>
<dbReference type="Gene3D" id="1.10.3720.10">
    <property type="entry name" value="MetI-like"/>
    <property type="match status" value="1"/>
</dbReference>
<name>A0A1C7IDQ5_9FIRM</name>
<evidence type="ECO:0000313" key="10">
    <source>
        <dbReference type="Proteomes" id="UP000092574"/>
    </source>
</evidence>
<keyword evidence="2 7" id="KW-0813">Transport</keyword>
<dbReference type="STRING" id="1796616.A4V09_15625"/>
<feature type="domain" description="ABC transmembrane type-1" evidence="8">
    <location>
        <begin position="65"/>
        <end position="257"/>
    </location>
</feature>
<proteinExistence type="inferred from homology"/>
<keyword evidence="3" id="KW-1003">Cell membrane</keyword>
<dbReference type="PANTHER" id="PTHR32243">
    <property type="entry name" value="MALTOSE TRANSPORT SYSTEM PERMEASE-RELATED"/>
    <property type="match status" value="1"/>
</dbReference>
<dbReference type="PANTHER" id="PTHR32243:SF18">
    <property type="entry name" value="INNER MEMBRANE ABC TRANSPORTER PERMEASE PROTEIN YCJP"/>
    <property type="match status" value="1"/>
</dbReference>
<reference evidence="9" key="1">
    <citation type="submission" date="2017-04" db="EMBL/GenBank/DDBJ databases">
        <title>Complete Genome Sequences of Twelve Strains of a Stable Defined Moderately Diverse Mouse Microbiota 2 (sDMDMm2).</title>
        <authorList>
            <person name="Uchimura Y."/>
            <person name="Wyss M."/>
            <person name="Brugiroux S."/>
            <person name="Limenitakis J.P."/>
            <person name="Stecher B."/>
            <person name="McCoy K.D."/>
            <person name="Macpherson A.J."/>
        </authorList>
    </citation>
    <scope>NUCLEOTIDE SEQUENCE</scope>
    <source>
        <strain evidence="9">YL58</strain>
    </source>
</reference>
<dbReference type="KEGG" id="byl:A4V09_15625"/>
<feature type="transmembrane region" description="Helical" evidence="7">
    <location>
        <begin position="239"/>
        <end position="257"/>
    </location>
</feature>
<dbReference type="Proteomes" id="UP000092574">
    <property type="component" value="Chromosome"/>
</dbReference>
<evidence type="ECO:0000313" key="9">
    <source>
        <dbReference type="EMBL" id="ANU77064.1"/>
    </source>
</evidence>
<dbReference type="GO" id="GO:0005886">
    <property type="term" value="C:plasma membrane"/>
    <property type="evidence" value="ECO:0007669"/>
    <property type="project" value="UniProtKB-SubCell"/>
</dbReference>
<evidence type="ECO:0000256" key="7">
    <source>
        <dbReference type="RuleBase" id="RU363032"/>
    </source>
</evidence>
<evidence type="ECO:0000256" key="4">
    <source>
        <dbReference type="ARBA" id="ARBA00022692"/>
    </source>
</evidence>
<dbReference type="SUPFAM" id="SSF161098">
    <property type="entry name" value="MetI-like"/>
    <property type="match status" value="1"/>
</dbReference>
<dbReference type="OrthoDB" id="9794684at2"/>
<comment type="subcellular location">
    <subcellularLocation>
        <location evidence="1 7">Cell membrane</location>
        <topology evidence="1 7">Multi-pass membrane protein</topology>
    </subcellularLocation>
</comment>
<protein>
    <submittedName>
        <fullName evidence="9">Sugar ABC transporter permease</fullName>
    </submittedName>
</protein>
<dbReference type="EMBL" id="CP015405">
    <property type="protein sequence ID" value="ANU77064.1"/>
    <property type="molecule type" value="Genomic_DNA"/>
</dbReference>
<gene>
    <name evidence="9" type="ORF">A4V09_15625</name>
</gene>
<feature type="transmembrane region" description="Helical" evidence="7">
    <location>
        <begin position="100"/>
        <end position="121"/>
    </location>
</feature>
<dbReference type="PROSITE" id="PS50928">
    <property type="entry name" value="ABC_TM1"/>
    <property type="match status" value="1"/>
</dbReference>
<keyword evidence="6 7" id="KW-0472">Membrane</keyword>
<keyword evidence="4 7" id="KW-0812">Transmembrane</keyword>
<evidence type="ECO:0000256" key="2">
    <source>
        <dbReference type="ARBA" id="ARBA00022448"/>
    </source>
</evidence>
<sequence>MSEKMVKSLHCVFLVIVGIVFILPLLWVVIASLDTNAGEALKWPTQWTFSNYSNVLTNSDNLRGFGVGLVISFAQSLIVVLISGLAAYPLSRYHLSYKKGFMYVILFMTALPMIAVTVPVYKIFLSVGLLDSIPGLVLFLSASSLPYGIWLMKNFMDGVPVELEEAAWVDGATTMKSIRKIVAPLMFPGICVVFIYTFSGSWGNFFIPYILLSSPEKMPASVMLYQFFGQHGTIQYGPLAAYSAIYALPSILLYILSQNYMSKGFTMAGAAKG</sequence>
<dbReference type="GO" id="GO:0055085">
    <property type="term" value="P:transmembrane transport"/>
    <property type="evidence" value="ECO:0007669"/>
    <property type="project" value="InterPro"/>
</dbReference>
<evidence type="ECO:0000256" key="5">
    <source>
        <dbReference type="ARBA" id="ARBA00022989"/>
    </source>
</evidence>